<feature type="domain" description="Amidohydrolase-related" evidence="1">
    <location>
        <begin position="59"/>
        <end position="347"/>
    </location>
</feature>
<dbReference type="AlphaFoldDB" id="A0A160VG00"/>
<evidence type="ECO:0000313" key="2">
    <source>
        <dbReference type="EMBL" id="CUV04688.1"/>
    </source>
</evidence>
<evidence type="ECO:0000259" key="1">
    <source>
        <dbReference type="Pfam" id="PF01979"/>
    </source>
</evidence>
<dbReference type="EMBL" id="FAXA01000211">
    <property type="protein sequence ID" value="CUV04688.1"/>
    <property type="molecule type" value="Genomic_DNA"/>
</dbReference>
<reference evidence="2" key="1">
    <citation type="submission" date="2015-10" db="EMBL/GenBank/DDBJ databases">
        <authorList>
            <person name="Gilbert D.G."/>
        </authorList>
    </citation>
    <scope>NUCLEOTIDE SEQUENCE</scope>
</reference>
<dbReference type="InterPro" id="IPR006680">
    <property type="entry name" value="Amidohydro-rel"/>
</dbReference>
<dbReference type="PIRSF" id="PIRSF039004">
    <property type="entry name" value="ADE_EF_0837"/>
    <property type="match status" value="1"/>
</dbReference>
<dbReference type="GO" id="GO:0019213">
    <property type="term" value="F:deacetylase activity"/>
    <property type="evidence" value="ECO:0007669"/>
    <property type="project" value="InterPro"/>
</dbReference>
<sequence>MTTAPAYDLLLTGGNVLDPAHGINGRRDIAFKDGLVAEVSERIDAAKAANSVDVTGKLITPGLIDLHGHFYHGGNPTSVHPDEICLSSGTTTGIDAGSAGFINYEAMRDYVFPAHRTRLLAFLHVSGVGLANNRLLLGGLHDMRMIDVDQTSDAIKANPGFCLGVKVRMHFNAVAAWNAHEAMRAARAVADQSGTRLMVHVSGTPIALPDVLEFLGPGDISTHAFNGLPENILDRNLKIRPEVRAAAERGVIMDVAHAGVHCDVEVATAAMQQGLMPNTISTDIHNPPPDRTVYKMNDLVSKFHAMGMSLPDAIAASTSTPASVLGLSDTIGSLAPGMSGDAAVFDMREGNFKWIDSAGHSQEGKVRLDTFLTVRAGQVGWREGRLMQVGEC</sequence>
<organism evidence="2">
    <name type="scientific">hydrothermal vent metagenome</name>
    <dbReference type="NCBI Taxonomy" id="652676"/>
    <lineage>
        <taxon>unclassified sequences</taxon>
        <taxon>metagenomes</taxon>
        <taxon>ecological metagenomes</taxon>
    </lineage>
</organism>
<dbReference type="InterPro" id="IPR011059">
    <property type="entry name" value="Metal-dep_hydrolase_composite"/>
</dbReference>
<dbReference type="GO" id="GO:0016810">
    <property type="term" value="F:hydrolase activity, acting on carbon-nitrogen (but not peptide) bonds"/>
    <property type="evidence" value="ECO:0007669"/>
    <property type="project" value="InterPro"/>
</dbReference>
<accession>A0A160VG00</accession>
<dbReference type="Pfam" id="PF01979">
    <property type="entry name" value="Amidohydro_1"/>
    <property type="match status" value="1"/>
</dbReference>
<dbReference type="SUPFAM" id="SSF51338">
    <property type="entry name" value="Composite domain of metallo-dependent hydrolases"/>
    <property type="match status" value="1"/>
</dbReference>
<keyword evidence="2" id="KW-0378">Hydrolase</keyword>
<protein>
    <submittedName>
        <fullName evidence="2">Amidohydrolase</fullName>
    </submittedName>
</protein>
<dbReference type="SUPFAM" id="SSF51556">
    <property type="entry name" value="Metallo-dependent hydrolases"/>
    <property type="match status" value="1"/>
</dbReference>
<dbReference type="Gene3D" id="3.20.20.140">
    <property type="entry name" value="Metal-dependent hydrolases"/>
    <property type="match status" value="1"/>
</dbReference>
<dbReference type="Gene3D" id="2.30.40.10">
    <property type="entry name" value="Urease, subunit C, domain 1"/>
    <property type="match status" value="1"/>
</dbReference>
<dbReference type="InterPro" id="IPR020043">
    <property type="entry name" value="Deacetylase_Atu3266-like"/>
</dbReference>
<dbReference type="InterPro" id="IPR032466">
    <property type="entry name" value="Metal_Hydrolase"/>
</dbReference>
<dbReference type="PANTHER" id="PTHR42717">
    <property type="entry name" value="DIHYDROOROTASE-RELATED"/>
    <property type="match status" value="1"/>
</dbReference>
<dbReference type="PANTHER" id="PTHR42717:SF1">
    <property type="entry name" value="IMIDAZOLONEPROPIONASE AND RELATED AMIDOHYDROLASES"/>
    <property type="match status" value="1"/>
</dbReference>
<gene>
    <name evidence="2" type="ORF">MGWOODY_Clf446</name>
</gene>
<name>A0A160VG00_9ZZZZ</name>
<proteinExistence type="predicted"/>